<evidence type="ECO:0000313" key="3">
    <source>
        <dbReference type="Proteomes" id="UP001295444"/>
    </source>
</evidence>
<reference evidence="2" key="1">
    <citation type="submission" date="2022-03" db="EMBL/GenBank/DDBJ databases">
        <authorList>
            <person name="Alioto T."/>
            <person name="Alioto T."/>
            <person name="Gomez Garrido J."/>
        </authorList>
    </citation>
    <scope>NUCLEOTIDE SEQUENCE</scope>
</reference>
<proteinExistence type="predicted"/>
<accession>A0AAD1TAN2</accession>
<organism evidence="2 3">
    <name type="scientific">Pelobates cultripes</name>
    <name type="common">Western spadefoot toad</name>
    <dbReference type="NCBI Taxonomy" id="61616"/>
    <lineage>
        <taxon>Eukaryota</taxon>
        <taxon>Metazoa</taxon>
        <taxon>Chordata</taxon>
        <taxon>Craniata</taxon>
        <taxon>Vertebrata</taxon>
        <taxon>Euteleostomi</taxon>
        <taxon>Amphibia</taxon>
        <taxon>Batrachia</taxon>
        <taxon>Anura</taxon>
        <taxon>Pelobatoidea</taxon>
        <taxon>Pelobatidae</taxon>
        <taxon>Pelobates</taxon>
    </lineage>
</organism>
<dbReference type="Proteomes" id="UP001295444">
    <property type="component" value="Chromosome 10"/>
</dbReference>
<sequence length="146" mass="16490">MMMTLPKLLTDSAVQTLHHHRLQSTRGEGSLATAGEGAYYKNHTEWKTRPSPAHTDVRPSARRLPKSRAAEAVHRKLQARKRRGARRHTRPEQPTHKAHHRIPLGTSINPARSQISVKPEPTSLQILSRDSSFSMLRIVCTPKTNM</sequence>
<feature type="non-terminal residue" evidence="2">
    <location>
        <position position="146"/>
    </location>
</feature>
<feature type="region of interest" description="Disordered" evidence="1">
    <location>
        <begin position="42"/>
        <end position="103"/>
    </location>
</feature>
<dbReference type="EMBL" id="OW240921">
    <property type="protein sequence ID" value="CAH2319728.1"/>
    <property type="molecule type" value="Genomic_DNA"/>
</dbReference>
<gene>
    <name evidence="2" type="ORF">PECUL_23A001813</name>
</gene>
<keyword evidence="3" id="KW-1185">Reference proteome</keyword>
<protein>
    <submittedName>
        <fullName evidence="2">Uncharacterized protein</fullName>
    </submittedName>
</protein>
<name>A0AAD1TAN2_PELCU</name>
<evidence type="ECO:0000256" key="1">
    <source>
        <dbReference type="SAM" id="MobiDB-lite"/>
    </source>
</evidence>
<evidence type="ECO:0000313" key="2">
    <source>
        <dbReference type="EMBL" id="CAH2319728.1"/>
    </source>
</evidence>
<feature type="compositionally biased region" description="Basic residues" evidence="1">
    <location>
        <begin position="75"/>
        <end position="89"/>
    </location>
</feature>
<dbReference type="AlphaFoldDB" id="A0AAD1TAN2"/>